<gene>
    <name evidence="1" type="ORF">C8256_03660</name>
</gene>
<reference evidence="1 2" key="1">
    <citation type="submission" date="2018-03" db="EMBL/GenBank/DDBJ databases">
        <title>First report of an OXA-48+CTX-M-M-producing Kluyvera ascorbata clone recovered from patients admitted in a University Hospital in Madrid, Spain.</title>
        <authorList>
            <person name="Hernandez-Garcia M."/>
            <person name="Leon-Sampedro R."/>
            <person name="Perez-Viso B."/>
            <person name="Morosini M.I."/>
            <person name="Lopez-Fresnena N."/>
            <person name="Coque T.M."/>
            <person name="Bonten M."/>
            <person name="Malhotra-Kumar S."/>
            <person name="Ruiz-Garbajosa P."/>
            <person name="Canton R."/>
        </authorList>
    </citation>
    <scope>NUCLEOTIDE SEQUENCE [LARGE SCALE GENOMIC DNA]</scope>
    <source>
        <strain evidence="1 2">KA2</strain>
    </source>
</reference>
<evidence type="ECO:0000313" key="2">
    <source>
        <dbReference type="Proteomes" id="UP000240892"/>
    </source>
</evidence>
<comment type="caution">
    <text evidence="1">The sequence shown here is derived from an EMBL/GenBank/DDBJ whole genome shotgun (WGS) entry which is preliminary data.</text>
</comment>
<dbReference type="Proteomes" id="UP000240892">
    <property type="component" value="Unassembled WGS sequence"/>
</dbReference>
<accession>A0A2T2Y732</accession>
<dbReference type="AlphaFoldDB" id="A0A2T2Y732"/>
<evidence type="ECO:0000313" key="1">
    <source>
        <dbReference type="EMBL" id="PSR48248.1"/>
    </source>
</evidence>
<name>A0A2T2Y732_9ENTR</name>
<dbReference type="EMBL" id="PYHO01000002">
    <property type="protein sequence ID" value="PSR48248.1"/>
    <property type="molecule type" value="Genomic_DNA"/>
</dbReference>
<protein>
    <submittedName>
        <fullName evidence="1">Uncharacterized protein</fullName>
    </submittedName>
</protein>
<organism evidence="1 2">
    <name type="scientific">Kluyvera genomosp. 2</name>
    <dbReference type="NCBI Taxonomy" id="2774054"/>
    <lineage>
        <taxon>Bacteria</taxon>
        <taxon>Pseudomonadati</taxon>
        <taxon>Pseudomonadota</taxon>
        <taxon>Gammaproteobacteria</taxon>
        <taxon>Enterobacterales</taxon>
        <taxon>Enterobacteriaceae</taxon>
        <taxon>Kluyvera</taxon>
    </lineage>
</organism>
<sequence>MTTVTKYCYHHSLLLANTENLFYHSKNQNGLLPIDANRLRLESARRRHPPTSYILHFEVKNETDSSR</sequence>
<proteinExistence type="predicted"/>
<keyword evidence="2" id="KW-1185">Reference proteome</keyword>